<sequence length="289" mass="31602">MRVAFLIYAANASLMSFLGHCLAHRKEKQTSSRVGLLDLSSGAAYEIASHSTKRSFLQSKTIKNHESCLLQTGHRLALVSMMFNAQQAVLLLSQHSKHLTVGTNYYLHLLLGKSKALFKNRFATSSFRWHNTLSTVLGSDRCHLPVVGGIGTRSIDLPSPLASHAMMLNSSTSFSVGRNISDTTPSDTAASFCTTSSDSSPSPLVQNTRFRFAKSSAIMSWSVLAKARPLPPANSTIKKASKEAFIISFTASGCARSVSTETRSDRFCFRIRRVGRMRASATLPTYRES</sequence>
<dbReference type="Proteomes" id="UP001055439">
    <property type="component" value="Chromosome 1"/>
</dbReference>
<keyword evidence="1" id="KW-0732">Signal</keyword>
<dbReference type="AlphaFoldDB" id="A0A9E7J9G7"/>
<gene>
    <name evidence="2" type="ORF">MUK42_37166</name>
</gene>
<name>A0A9E7J9G7_9LILI</name>
<organism evidence="2 3">
    <name type="scientific">Musa troglodytarum</name>
    <name type="common">fe'i banana</name>
    <dbReference type="NCBI Taxonomy" id="320322"/>
    <lineage>
        <taxon>Eukaryota</taxon>
        <taxon>Viridiplantae</taxon>
        <taxon>Streptophyta</taxon>
        <taxon>Embryophyta</taxon>
        <taxon>Tracheophyta</taxon>
        <taxon>Spermatophyta</taxon>
        <taxon>Magnoliopsida</taxon>
        <taxon>Liliopsida</taxon>
        <taxon>Zingiberales</taxon>
        <taxon>Musaceae</taxon>
        <taxon>Musa</taxon>
    </lineage>
</organism>
<reference evidence="2" key="1">
    <citation type="submission" date="2022-05" db="EMBL/GenBank/DDBJ databases">
        <title>The Musa troglodytarum L. genome provides insights into the mechanism of non-climacteric behaviour and enrichment of carotenoids.</title>
        <authorList>
            <person name="Wang J."/>
        </authorList>
    </citation>
    <scope>NUCLEOTIDE SEQUENCE</scope>
    <source>
        <tissue evidence="2">Leaf</tissue>
    </source>
</reference>
<evidence type="ECO:0000313" key="3">
    <source>
        <dbReference type="Proteomes" id="UP001055439"/>
    </source>
</evidence>
<evidence type="ECO:0008006" key="4">
    <source>
        <dbReference type="Google" id="ProtNLM"/>
    </source>
</evidence>
<evidence type="ECO:0000256" key="1">
    <source>
        <dbReference type="SAM" id="SignalP"/>
    </source>
</evidence>
<evidence type="ECO:0000313" key="2">
    <source>
        <dbReference type="EMBL" id="URD72766.1"/>
    </source>
</evidence>
<keyword evidence="3" id="KW-1185">Reference proteome</keyword>
<proteinExistence type="predicted"/>
<feature type="chain" id="PRO_5039372908" description="Secreted protein" evidence="1">
    <location>
        <begin position="24"/>
        <end position="289"/>
    </location>
</feature>
<protein>
    <recommendedName>
        <fullName evidence="4">Secreted protein</fullName>
    </recommendedName>
</protein>
<accession>A0A9E7J9G7</accession>
<feature type="signal peptide" evidence="1">
    <location>
        <begin position="1"/>
        <end position="23"/>
    </location>
</feature>
<dbReference type="EMBL" id="CP097502">
    <property type="protein sequence ID" value="URD72766.1"/>
    <property type="molecule type" value="Genomic_DNA"/>
</dbReference>